<dbReference type="NCBIfam" id="TIGR00254">
    <property type="entry name" value="GGDEF"/>
    <property type="match status" value="1"/>
</dbReference>
<dbReference type="Gene3D" id="3.30.450.40">
    <property type="match status" value="1"/>
</dbReference>
<dbReference type="CDD" id="cd01948">
    <property type="entry name" value="EAL"/>
    <property type="match status" value="1"/>
</dbReference>
<dbReference type="InterPro" id="IPR029787">
    <property type="entry name" value="Nucleotide_cyclase"/>
</dbReference>
<dbReference type="Gene3D" id="3.30.70.270">
    <property type="match status" value="1"/>
</dbReference>
<organism evidence="3 4">
    <name type="scientific">Planosporangium mesophilum</name>
    <dbReference type="NCBI Taxonomy" id="689768"/>
    <lineage>
        <taxon>Bacteria</taxon>
        <taxon>Bacillati</taxon>
        <taxon>Actinomycetota</taxon>
        <taxon>Actinomycetes</taxon>
        <taxon>Micromonosporales</taxon>
        <taxon>Micromonosporaceae</taxon>
        <taxon>Planosporangium</taxon>
    </lineage>
</organism>
<sequence>MLPSTTALSTQQLAEFLASVSAMPDTRSATRVATERAARALEAEVAVLLRRDGQGADAVVSSVGFPLGRVPVAELTDVVAGDRCRIDVPGAGPCHTAVTPLRGPVPGHLVIARSGDDGFTVDEVSLLRGIARVLDLTIENLHRIEAERRQADENVRLLASLRDRNRLLEQMSRIQRSISRREPLAETLDTITASAKELFADDEVVGLRIRDPDDPRMLVLVSHTGVPPELAREVWRVSVQDAGAAGRAVHQGELVVMEDYTASPHHAPEAAAARLRAAMAAPVHDAGDVAGALVVASFSPRTYSRGEQEMLQVFAEHVSLAVTDHNTRQKMHEAYHDSLTGLASRALFMERLEQSLIRASRQQTRLAVLFVDLDRFKVVNDSLGHAAGDTLLIGVAERLRACLRGTDGAARFGGDEFAVLLHDVDHAGQATAVAERINEALGQPFVIAGKEVFVNASIGVAFNTDGAGCGEELMRNADLAMYRAKKNGTGQYEIFQCEMQAALTSTLELEADLRRAVGRNEFVLHYQPIVELAGGRVTGVEALVRWRHPEHGVIAPSTFVPLAEETGLIVPIGRWVLREACRQASAWNAGRGGQPPLTVSVNLSARQVQQPDLPGVVAQILLETQLDPSCLVLEITESLLLLDTVATTRRLRQLKTLGLRLAIDDFGTGYSSLAYLRKFPIDIIKIDKSFVDEIAGEPDDSALALAIVQLGRKLRLSTVAEGIEAADQLVQLRRSGCQLGQGYLFSKPLQAHEVDALLAKGRTIPDLLLPVP</sequence>
<dbReference type="SMART" id="SM00267">
    <property type="entry name" value="GGDEF"/>
    <property type="match status" value="1"/>
</dbReference>
<dbReference type="InterPro" id="IPR043128">
    <property type="entry name" value="Rev_trsase/Diguanyl_cyclase"/>
</dbReference>
<feature type="domain" description="EAL" evidence="1">
    <location>
        <begin position="506"/>
        <end position="762"/>
    </location>
</feature>
<dbReference type="SMART" id="SM00065">
    <property type="entry name" value="GAF"/>
    <property type="match status" value="2"/>
</dbReference>
<dbReference type="CDD" id="cd01949">
    <property type="entry name" value="GGDEF"/>
    <property type="match status" value="1"/>
</dbReference>
<dbReference type="Pfam" id="PF00563">
    <property type="entry name" value="EAL"/>
    <property type="match status" value="1"/>
</dbReference>
<evidence type="ECO:0000259" key="1">
    <source>
        <dbReference type="PROSITE" id="PS50883"/>
    </source>
</evidence>
<dbReference type="InterPro" id="IPR001633">
    <property type="entry name" value="EAL_dom"/>
</dbReference>
<keyword evidence="4" id="KW-1185">Reference proteome</keyword>
<dbReference type="SUPFAM" id="SSF141868">
    <property type="entry name" value="EAL domain-like"/>
    <property type="match status" value="1"/>
</dbReference>
<feature type="domain" description="GGDEF" evidence="2">
    <location>
        <begin position="364"/>
        <end position="497"/>
    </location>
</feature>
<dbReference type="SUPFAM" id="SSF55781">
    <property type="entry name" value="GAF domain-like"/>
    <property type="match status" value="2"/>
</dbReference>
<protein>
    <recommendedName>
        <fullName evidence="5">Diguanylate cyclase</fullName>
    </recommendedName>
</protein>
<dbReference type="SMART" id="SM00052">
    <property type="entry name" value="EAL"/>
    <property type="match status" value="1"/>
</dbReference>
<dbReference type="Pfam" id="PF13185">
    <property type="entry name" value="GAF_2"/>
    <property type="match status" value="1"/>
</dbReference>
<comment type="caution">
    <text evidence="3">The sequence shown here is derived from an EMBL/GenBank/DDBJ whole genome shotgun (WGS) entry which is preliminary data.</text>
</comment>
<dbReference type="PANTHER" id="PTHR44757:SF2">
    <property type="entry name" value="BIOFILM ARCHITECTURE MAINTENANCE PROTEIN MBAA"/>
    <property type="match status" value="1"/>
</dbReference>
<accession>A0A8J3T880</accession>
<evidence type="ECO:0008006" key="5">
    <source>
        <dbReference type="Google" id="ProtNLM"/>
    </source>
</evidence>
<dbReference type="Proteomes" id="UP000599074">
    <property type="component" value="Unassembled WGS sequence"/>
</dbReference>
<evidence type="ECO:0000313" key="4">
    <source>
        <dbReference type="Proteomes" id="UP000599074"/>
    </source>
</evidence>
<dbReference type="InterPro" id="IPR052155">
    <property type="entry name" value="Biofilm_reg_signaling"/>
</dbReference>
<dbReference type="PROSITE" id="PS50887">
    <property type="entry name" value="GGDEF"/>
    <property type="match status" value="1"/>
</dbReference>
<dbReference type="InterPro" id="IPR029016">
    <property type="entry name" value="GAF-like_dom_sf"/>
</dbReference>
<dbReference type="EMBL" id="BOON01000008">
    <property type="protein sequence ID" value="GII21548.1"/>
    <property type="molecule type" value="Genomic_DNA"/>
</dbReference>
<dbReference type="RefSeq" id="WP_168117574.1">
    <property type="nucleotide sequence ID" value="NZ_BOON01000008.1"/>
</dbReference>
<dbReference type="PROSITE" id="PS50883">
    <property type="entry name" value="EAL"/>
    <property type="match status" value="1"/>
</dbReference>
<proteinExistence type="predicted"/>
<evidence type="ECO:0000313" key="3">
    <source>
        <dbReference type="EMBL" id="GII21548.1"/>
    </source>
</evidence>
<reference evidence="3" key="1">
    <citation type="submission" date="2021-01" db="EMBL/GenBank/DDBJ databases">
        <title>Whole genome shotgun sequence of Planosporangium mesophilum NBRC 109066.</title>
        <authorList>
            <person name="Komaki H."/>
            <person name="Tamura T."/>
        </authorList>
    </citation>
    <scope>NUCLEOTIDE SEQUENCE</scope>
    <source>
        <strain evidence="3">NBRC 109066</strain>
    </source>
</reference>
<dbReference type="InterPro" id="IPR003018">
    <property type="entry name" value="GAF"/>
</dbReference>
<dbReference type="SUPFAM" id="SSF55073">
    <property type="entry name" value="Nucleotide cyclase"/>
    <property type="match status" value="1"/>
</dbReference>
<dbReference type="Gene3D" id="3.20.20.450">
    <property type="entry name" value="EAL domain"/>
    <property type="match status" value="1"/>
</dbReference>
<gene>
    <name evidence="3" type="ORF">Pme01_11450</name>
</gene>
<name>A0A8J3T880_9ACTN</name>
<dbReference type="Pfam" id="PF00990">
    <property type="entry name" value="GGDEF"/>
    <property type="match status" value="1"/>
</dbReference>
<dbReference type="InterPro" id="IPR035919">
    <property type="entry name" value="EAL_sf"/>
</dbReference>
<evidence type="ECO:0000259" key="2">
    <source>
        <dbReference type="PROSITE" id="PS50887"/>
    </source>
</evidence>
<dbReference type="FunFam" id="3.20.20.450:FF:000001">
    <property type="entry name" value="Cyclic di-GMP phosphodiesterase yahA"/>
    <property type="match status" value="1"/>
</dbReference>
<dbReference type="PANTHER" id="PTHR44757">
    <property type="entry name" value="DIGUANYLATE CYCLASE DGCP"/>
    <property type="match status" value="1"/>
</dbReference>
<dbReference type="InterPro" id="IPR000160">
    <property type="entry name" value="GGDEF_dom"/>
</dbReference>
<dbReference type="AlphaFoldDB" id="A0A8J3T880"/>
<dbReference type="FunFam" id="3.30.70.270:FF:000001">
    <property type="entry name" value="Diguanylate cyclase domain protein"/>
    <property type="match status" value="1"/>
</dbReference>